<comment type="caution">
    <text evidence="4">The sequence shown here is derived from an EMBL/GenBank/DDBJ whole genome shotgun (WGS) entry which is preliminary data.</text>
</comment>
<evidence type="ECO:0000259" key="1">
    <source>
        <dbReference type="Pfam" id="PF25262"/>
    </source>
</evidence>
<feature type="domain" description="DUF7863" evidence="2">
    <location>
        <begin position="206"/>
        <end position="374"/>
    </location>
</feature>
<dbReference type="NCBIfam" id="NF033445">
    <property type="entry name" value="BREX_PglZ_4"/>
    <property type="match status" value="1"/>
</dbReference>
<dbReference type="RefSeq" id="WP_216243704.1">
    <property type="nucleotide sequence ID" value="NZ_JABACJ020000017.1"/>
</dbReference>
<organism evidence="4 5">
    <name type="scientific">Faecalicatena faecalis</name>
    <dbReference type="NCBI Taxonomy" id="2726362"/>
    <lineage>
        <taxon>Bacteria</taxon>
        <taxon>Bacillati</taxon>
        <taxon>Bacillota</taxon>
        <taxon>Clostridia</taxon>
        <taxon>Lachnospirales</taxon>
        <taxon>Lachnospiraceae</taxon>
        <taxon>Faecalicatena</taxon>
    </lineage>
</organism>
<name>A0ABS6D6Z1_9FIRM</name>
<sequence>MNLDDAKKRIQNYLNSTKKWALIVDVQTKTDLSEIVDFFKIGENKFPSMEELCSQDGIIKLDELYDIVSNNSGNTFISGITGFLMLLGEETIRKTLKNMITSNISGHVVIITYQCKKFLNFSDPRIKESGRLVVVDGNADSVCDVCFIAPTLAGIFPGSYQGIQKIGYIVENCRYDSAYIATKVDRSFFSETLYHITQLNNGYDILCDKDSRTSIVPRYLGSAEQWNYVLQRMGKCGNWSSVIAENFGSESNLTHAIIGYELFDKQKKWLYFVALSICGIKDNEYLQLAANRASNSDELIKSIFRTILTLDWQNEKFKDLYMQRKELIRMLENSLSMTIDFCKVVSVKEENAIFYLTDLTQPEKEKIIAWLDTYGSNYTREELISILNNVYPDLASYLSKFHFKNELLDSYFETYKYQKVVNRILPSFEVVVNEQSTKMEFVTLLKPRTSYIDKLDMQNSRAFFIDALGVEYLGFIQQKCNEYNLSVNIICARCELPSLTEYNKEFVETLTLAGCPISDVKDLDEIKHHGENSFDYEKEKTPIYLIKELEVIDDLLKQIQASVFGGQYSKAIIISDHGASRLAVLHGTENVWSMATKGEHSGRCCRISEIDSKPDFAIEESGFWVLANYDRFKGSRRANVEVHGGASIEEVAVPIIEITQKSTNIEAFIVDTSKVLTLGAKEHAVIKLYVGIKNNNIAIKLDGNYYDAEATVDSYVYSVDLKEYTKKGKFTFDIVNGSEVLAVEQQFEIKKKGMTEVSLFD</sequence>
<evidence type="ECO:0000313" key="5">
    <source>
        <dbReference type="Proteomes" id="UP000723714"/>
    </source>
</evidence>
<protein>
    <submittedName>
        <fullName evidence="4">BREX-4 system phosphatase PglZ</fullName>
    </submittedName>
</protein>
<feature type="domain" description="DUF7862" evidence="1">
    <location>
        <begin position="673"/>
        <end position="752"/>
    </location>
</feature>
<dbReference type="InterPro" id="IPR057185">
    <property type="entry name" value="DUF7863"/>
</dbReference>
<dbReference type="InterPro" id="IPR057184">
    <property type="entry name" value="DUF7862"/>
</dbReference>
<accession>A0ABS6D6Z1</accession>
<dbReference type="Pfam" id="PF25262">
    <property type="entry name" value="DUF7862"/>
    <property type="match status" value="1"/>
</dbReference>
<dbReference type="Proteomes" id="UP000723714">
    <property type="component" value="Unassembled WGS sequence"/>
</dbReference>
<feature type="domain" description="DUF7864" evidence="3">
    <location>
        <begin position="8"/>
        <end position="182"/>
    </location>
</feature>
<evidence type="ECO:0000259" key="3">
    <source>
        <dbReference type="Pfam" id="PF25264"/>
    </source>
</evidence>
<evidence type="ECO:0000313" key="4">
    <source>
        <dbReference type="EMBL" id="MBU3877359.1"/>
    </source>
</evidence>
<dbReference type="Pfam" id="PF25263">
    <property type="entry name" value="DUF7863"/>
    <property type="match status" value="1"/>
</dbReference>
<reference evidence="4 5" key="1">
    <citation type="submission" date="2021-06" db="EMBL/GenBank/DDBJ databases">
        <title>Faecalicatena sp. nov. isolated from porcine feces.</title>
        <authorList>
            <person name="Oh B.S."/>
            <person name="Lee J.H."/>
        </authorList>
    </citation>
    <scope>NUCLEOTIDE SEQUENCE [LARGE SCALE GENOMIC DNA]</scope>
    <source>
        <strain evidence="4 5">AGMB00832</strain>
    </source>
</reference>
<dbReference type="InterPro" id="IPR057186">
    <property type="entry name" value="DUF7864"/>
</dbReference>
<proteinExistence type="predicted"/>
<evidence type="ECO:0000259" key="2">
    <source>
        <dbReference type="Pfam" id="PF25263"/>
    </source>
</evidence>
<keyword evidence="5" id="KW-1185">Reference proteome</keyword>
<dbReference type="EMBL" id="JABACJ020000017">
    <property type="protein sequence ID" value="MBU3877359.1"/>
    <property type="molecule type" value="Genomic_DNA"/>
</dbReference>
<gene>
    <name evidence="4" type="primary">pglZ</name>
    <name evidence="4" type="ORF">HGO97_016250</name>
</gene>
<dbReference type="Pfam" id="PF25264">
    <property type="entry name" value="DUF7864"/>
    <property type="match status" value="1"/>
</dbReference>